<organism evidence="1 2">
    <name type="scientific">Bimuria novae-zelandiae CBS 107.79</name>
    <dbReference type="NCBI Taxonomy" id="1447943"/>
    <lineage>
        <taxon>Eukaryota</taxon>
        <taxon>Fungi</taxon>
        <taxon>Dikarya</taxon>
        <taxon>Ascomycota</taxon>
        <taxon>Pezizomycotina</taxon>
        <taxon>Dothideomycetes</taxon>
        <taxon>Pleosporomycetidae</taxon>
        <taxon>Pleosporales</taxon>
        <taxon>Massarineae</taxon>
        <taxon>Didymosphaeriaceae</taxon>
        <taxon>Bimuria</taxon>
    </lineage>
</organism>
<accession>A0A6A5VNV4</accession>
<dbReference type="AlphaFoldDB" id="A0A6A5VNV4"/>
<reference evidence="1" key="1">
    <citation type="journal article" date="2020" name="Stud. Mycol.">
        <title>101 Dothideomycetes genomes: a test case for predicting lifestyles and emergence of pathogens.</title>
        <authorList>
            <person name="Haridas S."/>
            <person name="Albert R."/>
            <person name="Binder M."/>
            <person name="Bloem J."/>
            <person name="Labutti K."/>
            <person name="Salamov A."/>
            <person name="Andreopoulos B."/>
            <person name="Baker S."/>
            <person name="Barry K."/>
            <person name="Bills G."/>
            <person name="Bluhm B."/>
            <person name="Cannon C."/>
            <person name="Castanera R."/>
            <person name="Culley D."/>
            <person name="Daum C."/>
            <person name="Ezra D."/>
            <person name="Gonzalez J."/>
            <person name="Henrissat B."/>
            <person name="Kuo A."/>
            <person name="Liang C."/>
            <person name="Lipzen A."/>
            <person name="Lutzoni F."/>
            <person name="Magnuson J."/>
            <person name="Mondo S."/>
            <person name="Nolan M."/>
            <person name="Ohm R."/>
            <person name="Pangilinan J."/>
            <person name="Park H.-J."/>
            <person name="Ramirez L."/>
            <person name="Alfaro M."/>
            <person name="Sun H."/>
            <person name="Tritt A."/>
            <person name="Yoshinaga Y."/>
            <person name="Zwiers L.-H."/>
            <person name="Turgeon B."/>
            <person name="Goodwin S."/>
            <person name="Spatafora J."/>
            <person name="Crous P."/>
            <person name="Grigoriev I."/>
        </authorList>
    </citation>
    <scope>NUCLEOTIDE SEQUENCE</scope>
    <source>
        <strain evidence="1">CBS 107.79</strain>
    </source>
</reference>
<evidence type="ECO:0000313" key="1">
    <source>
        <dbReference type="EMBL" id="KAF1975007.1"/>
    </source>
</evidence>
<dbReference type="Proteomes" id="UP000800036">
    <property type="component" value="Unassembled WGS sequence"/>
</dbReference>
<evidence type="ECO:0000313" key="2">
    <source>
        <dbReference type="Proteomes" id="UP000800036"/>
    </source>
</evidence>
<keyword evidence="2" id="KW-1185">Reference proteome</keyword>
<name>A0A6A5VNV4_9PLEO</name>
<dbReference type="EMBL" id="ML976672">
    <property type="protein sequence ID" value="KAF1975007.1"/>
    <property type="molecule type" value="Genomic_DNA"/>
</dbReference>
<gene>
    <name evidence="1" type="ORF">BU23DRAFT_85697</name>
</gene>
<sequence>MRARALESSRGTSLCLRLAALLPKLHRVHLRMSVICPEVLSIGAGEESLQLGNVVISLYHGHECPMLKPCGCLTDSMAGLTGLTG</sequence>
<proteinExistence type="predicted"/>
<protein>
    <submittedName>
        <fullName evidence="1">Uncharacterized protein</fullName>
    </submittedName>
</protein>